<evidence type="ECO:0000256" key="5">
    <source>
        <dbReference type="SAM" id="SignalP"/>
    </source>
</evidence>
<dbReference type="Proteomes" id="UP000184191">
    <property type="component" value="Unassembled WGS sequence"/>
</dbReference>
<keyword evidence="2 4" id="KW-0479">Metal-binding</keyword>
<evidence type="ECO:0000256" key="3">
    <source>
        <dbReference type="ARBA" id="ARBA00023004"/>
    </source>
</evidence>
<organism evidence="7 8">
    <name type="scientific">Roseovarius marisflavi</name>
    <dbReference type="NCBI Taxonomy" id="1054996"/>
    <lineage>
        <taxon>Bacteria</taxon>
        <taxon>Pseudomonadati</taxon>
        <taxon>Pseudomonadota</taxon>
        <taxon>Alphaproteobacteria</taxon>
        <taxon>Rhodobacterales</taxon>
        <taxon>Roseobacteraceae</taxon>
        <taxon>Roseovarius</taxon>
    </lineage>
</organism>
<evidence type="ECO:0000256" key="2">
    <source>
        <dbReference type="ARBA" id="ARBA00022723"/>
    </source>
</evidence>
<keyword evidence="1 4" id="KW-0349">Heme</keyword>
<dbReference type="GO" id="GO:0046872">
    <property type="term" value="F:metal ion binding"/>
    <property type="evidence" value="ECO:0007669"/>
    <property type="project" value="UniProtKB-KW"/>
</dbReference>
<protein>
    <recommendedName>
        <fullName evidence="6">Cytochrome c domain-containing protein</fullName>
    </recommendedName>
</protein>
<gene>
    <name evidence="7" type="ORF">SAMN05444414_107123</name>
</gene>
<evidence type="ECO:0000256" key="1">
    <source>
        <dbReference type="ARBA" id="ARBA00022617"/>
    </source>
</evidence>
<feature type="domain" description="Cytochrome c" evidence="6">
    <location>
        <begin position="33"/>
        <end position="178"/>
    </location>
</feature>
<dbReference type="GO" id="GO:0009055">
    <property type="term" value="F:electron transfer activity"/>
    <property type="evidence" value="ECO:0007669"/>
    <property type="project" value="InterPro"/>
</dbReference>
<dbReference type="InterPro" id="IPR036909">
    <property type="entry name" value="Cyt_c-like_dom_sf"/>
</dbReference>
<dbReference type="OrthoDB" id="5558268at2"/>
<evidence type="ECO:0000313" key="8">
    <source>
        <dbReference type="Proteomes" id="UP000184191"/>
    </source>
</evidence>
<reference evidence="8" key="1">
    <citation type="submission" date="2016-11" db="EMBL/GenBank/DDBJ databases">
        <authorList>
            <person name="Varghese N."/>
            <person name="Submissions S."/>
        </authorList>
    </citation>
    <scope>NUCLEOTIDE SEQUENCE [LARGE SCALE GENOMIC DNA]</scope>
    <source>
        <strain evidence="8">DSM 29327</strain>
    </source>
</reference>
<feature type="signal peptide" evidence="5">
    <location>
        <begin position="1"/>
        <end position="27"/>
    </location>
</feature>
<evidence type="ECO:0000259" key="6">
    <source>
        <dbReference type="PROSITE" id="PS51007"/>
    </source>
</evidence>
<feature type="chain" id="PRO_5012771062" description="Cytochrome c domain-containing protein" evidence="5">
    <location>
        <begin position="28"/>
        <end position="563"/>
    </location>
</feature>
<dbReference type="Gene3D" id="1.10.760.10">
    <property type="entry name" value="Cytochrome c-like domain"/>
    <property type="match status" value="1"/>
</dbReference>
<dbReference type="STRING" id="1054996.SAMN05444414_107123"/>
<dbReference type="InterPro" id="IPR009056">
    <property type="entry name" value="Cyt_c-like_dom"/>
</dbReference>
<name>A0A1M6YQB8_9RHOB</name>
<dbReference type="SUPFAM" id="SSF46626">
    <property type="entry name" value="Cytochrome c"/>
    <property type="match status" value="1"/>
</dbReference>
<sequence>MPGQSSIYKLLRRTGLALVLAVTPVLAGAGQAGDAELGRRLYWEGIGADGKPVTGVTQGDVEISGAQFSCVNCHRPSGFGTSEGGNYVPPIMGNILFDKKQLDRNRIFKDLYQEVQPPNFWARVRQPRMRPAYDEVLLARALRDGVDAGGHEFDPIMPRYELSSADVANLAAFLKDLSGDLDPGVDDKNIHFATIIGPDADPAEAKAMLDTMKVFFTYMNIDTEGDTTKPTFSPNYRSNFVDAYRLWNLHVWQLEGAPETWRAQLEAKYAEQPVFASLSGLVKGPWDEIGKFCDDKRLPCVLPNAELPTPGEGRYGYSVFFNRGIALEAEALAIHFGDEALPLGRVVQIHDAGPQGTRPAAAFQETLNMVLEGTEVETVEYADAAGLKAALERHADADTLVIWPEDAAEAVKVLVDVDPKAALITLPSVSKDFANAAFPSDMIARTKLIWPYDKPGSYHPRKYRIRGWMHTRRLDVTHPRIQLQTYYALTLMEFGLMHAISDFYRDYVLEIIEHEAENELNPGTHPELGLGPGQRFASKGAFIAELAPEERVGFRVVSDWIVP</sequence>
<evidence type="ECO:0000313" key="7">
    <source>
        <dbReference type="EMBL" id="SHL20285.1"/>
    </source>
</evidence>
<dbReference type="EMBL" id="FRBN01000007">
    <property type="protein sequence ID" value="SHL20285.1"/>
    <property type="molecule type" value="Genomic_DNA"/>
</dbReference>
<dbReference type="Pfam" id="PF00034">
    <property type="entry name" value="Cytochrom_C"/>
    <property type="match status" value="1"/>
</dbReference>
<keyword evidence="5" id="KW-0732">Signal</keyword>
<proteinExistence type="predicted"/>
<dbReference type="PROSITE" id="PS51007">
    <property type="entry name" value="CYTC"/>
    <property type="match status" value="1"/>
</dbReference>
<evidence type="ECO:0000256" key="4">
    <source>
        <dbReference type="PROSITE-ProRule" id="PRU00433"/>
    </source>
</evidence>
<accession>A0A1M6YQB8</accession>
<dbReference type="AlphaFoldDB" id="A0A1M6YQB8"/>
<dbReference type="RefSeq" id="WP_073197149.1">
    <property type="nucleotide sequence ID" value="NZ_FRBN01000007.1"/>
</dbReference>
<keyword evidence="3 4" id="KW-0408">Iron</keyword>
<dbReference type="GO" id="GO:0020037">
    <property type="term" value="F:heme binding"/>
    <property type="evidence" value="ECO:0007669"/>
    <property type="project" value="InterPro"/>
</dbReference>
<keyword evidence="8" id="KW-1185">Reference proteome</keyword>